<keyword evidence="3" id="KW-1185">Reference proteome</keyword>
<dbReference type="Gene3D" id="3.30.530.20">
    <property type="match status" value="1"/>
</dbReference>
<gene>
    <name evidence="1" type="ORF">KP509_36G033000</name>
    <name evidence="2" type="ORF">KP509_36G033100</name>
</gene>
<dbReference type="SUPFAM" id="SSF55961">
    <property type="entry name" value="Bet v1-like"/>
    <property type="match status" value="1"/>
</dbReference>
<organism evidence="2 3">
    <name type="scientific">Ceratopteris richardii</name>
    <name type="common">Triangle waterfern</name>
    <dbReference type="NCBI Taxonomy" id="49495"/>
    <lineage>
        <taxon>Eukaryota</taxon>
        <taxon>Viridiplantae</taxon>
        <taxon>Streptophyta</taxon>
        <taxon>Embryophyta</taxon>
        <taxon>Tracheophyta</taxon>
        <taxon>Polypodiopsida</taxon>
        <taxon>Polypodiidae</taxon>
        <taxon>Polypodiales</taxon>
        <taxon>Pteridineae</taxon>
        <taxon>Pteridaceae</taxon>
        <taxon>Parkerioideae</taxon>
        <taxon>Ceratopteris</taxon>
    </lineage>
</organism>
<name>A0A8T2QBT6_CERRI</name>
<evidence type="ECO:0000313" key="1">
    <source>
        <dbReference type="EMBL" id="KAH7281153.1"/>
    </source>
</evidence>
<dbReference type="Proteomes" id="UP000825935">
    <property type="component" value="Chromosome 36"/>
</dbReference>
<evidence type="ECO:0008006" key="4">
    <source>
        <dbReference type="Google" id="ProtNLM"/>
    </source>
</evidence>
<evidence type="ECO:0000313" key="2">
    <source>
        <dbReference type="EMBL" id="KAH7281154.1"/>
    </source>
</evidence>
<accession>A0A8T2QBT6</accession>
<dbReference type="AlphaFoldDB" id="A0A8T2QBT6"/>
<reference evidence="2" key="1">
    <citation type="submission" date="2021-08" db="EMBL/GenBank/DDBJ databases">
        <title>WGS assembly of Ceratopteris richardii.</title>
        <authorList>
            <person name="Marchant D.B."/>
            <person name="Chen G."/>
            <person name="Jenkins J."/>
            <person name="Shu S."/>
            <person name="Leebens-Mack J."/>
            <person name="Grimwood J."/>
            <person name="Schmutz J."/>
            <person name="Soltis P."/>
            <person name="Soltis D."/>
            <person name="Chen Z.-H."/>
        </authorList>
    </citation>
    <scope>NUCLEOTIDE SEQUENCE</scope>
    <source>
        <strain evidence="2">Whitten #5841</strain>
        <tissue evidence="2">Leaf</tissue>
    </source>
</reference>
<sequence length="122" mass="14522">MTFTLPACNLGHYKKVEYVDEPPLAAGGVVKIYYVEEFGHYDYVKFRWDEMDHDNYFRKLTIFEGGYISKKFASLVYRHRTVSWKIEYDDLKQHDCHDILKEELTKFCNLISDHIDDTIKAT</sequence>
<dbReference type="OrthoDB" id="1567931at2759"/>
<dbReference type="InterPro" id="IPR023393">
    <property type="entry name" value="START-like_dom_sf"/>
</dbReference>
<comment type="caution">
    <text evidence="2">The sequence shown here is derived from an EMBL/GenBank/DDBJ whole genome shotgun (WGS) entry which is preliminary data.</text>
</comment>
<evidence type="ECO:0000313" key="3">
    <source>
        <dbReference type="Proteomes" id="UP000825935"/>
    </source>
</evidence>
<dbReference type="EMBL" id="CM035441">
    <property type="protein sequence ID" value="KAH7281153.1"/>
    <property type="molecule type" value="Genomic_DNA"/>
</dbReference>
<proteinExistence type="predicted"/>
<dbReference type="EMBL" id="CM035441">
    <property type="protein sequence ID" value="KAH7281154.1"/>
    <property type="molecule type" value="Genomic_DNA"/>
</dbReference>
<protein>
    <recommendedName>
        <fullName evidence="4">Bet v I/Major latex protein domain-containing protein</fullName>
    </recommendedName>
</protein>